<dbReference type="AlphaFoldDB" id="A0A5E4R4Q6"/>
<feature type="compositionally biased region" description="Low complexity" evidence="1">
    <location>
        <begin position="117"/>
        <end position="134"/>
    </location>
</feature>
<evidence type="ECO:0000313" key="2">
    <source>
        <dbReference type="EMBL" id="VVD04339.1"/>
    </source>
</evidence>
<evidence type="ECO:0000313" key="3">
    <source>
        <dbReference type="Proteomes" id="UP000324832"/>
    </source>
</evidence>
<organism evidence="2 3">
    <name type="scientific">Leptidea sinapis</name>
    <dbReference type="NCBI Taxonomy" id="189913"/>
    <lineage>
        <taxon>Eukaryota</taxon>
        <taxon>Metazoa</taxon>
        <taxon>Ecdysozoa</taxon>
        <taxon>Arthropoda</taxon>
        <taxon>Hexapoda</taxon>
        <taxon>Insecta</taxon>
        <taxon>Pterygota</taxon>
        <taxon>Neoptera</taxon>
        <taxon>Endopterygota</taxon>
        <taxon>Lepidoptera</taxon>
        <taxon>Glossata</taxon>
        <taxon>Ditrysia</taxon>
        <taxon>Papilionoidea</taxon>
        <taxon>Pieridae</taxon>
        <taxon>Dismorphiinae</taxon>
        <taxon>Leptidea</taxon>
    </lineage>
</organism>
<accession>A0A5E4R4Q6</accession>
<proteinExistence type="predicted"/>
<gene>
    <name evidence="2" type="ORF">LSINAPIS_LOCUS14109</name>
</gene>
<name>A0A5E4R4Q6_9NEOP</name>
<dbReference type="Proteomes" id="UP000324832">
    <property type="component" value="Unassembled WGS sequence"/>
</dbReference>
<keyword evidence="3" id="KW-1185">Reference proteome</keyword>
<feature type="region of interest" description="Disordered" evidence="1">
    <location>
        <begin position="117"/>
        <end position="137"/>
    </location>
</feature>
<protein>
    <submittedName>
        <fullName evidence="2">Uncharacterized protein</fullName>
    </submittedName>
</protein>
<dbReference type="EMBL" id="FZQP02006858">
    <property type="protein sequence ID" value="VVD04339.1"/>
    <property type="molecule type" value="Genomic_DNA"/>
</dbReference>
<reference evidence="2 3" key="1">
    <citation type="submission" date="2017-07" db="EMBL/GenBank/DDBJ databases">
        <authorList>
            <person name="Talla V."/>
            <person name="Backstrom N."/>
        </authorList>
    </citation>
    <scope>NUCLEOTIDE SEQUENCE [LARGE SCALE GENOMIC DNA]</scope>
</reference>
<evidence type="ECO:0000256" key="1">
    <source>
        <dbReference type="SAM" id="MobiDB-lite"/>
    </source>
</evidence>
<sequence length="154" mass="16944">MSFQYVRIYYGPCDSISYEFLWISSQIVATNCCSGCKPATAVLLNIQSNSRLPLQGGLLALSNFSLSVFVRQKNSKYLDSGYSAATSRTCASTCHPRWTRCVDALWLPCWTPQASCSGRGTTSGSWRSSTTRCSDGPRTRSKTIGLLIMTMILI</sequence>